<keyword evidence="3" id="KW-0238">DNA-binding</keyword>
<evidence type="ECO:0000259" key="5">
    <source>
        <dbReference type="PROSITE" id="PS50931"/>
    </source>
</evidence>
<dbReference type="InterPro" id="IPR036390">
    <property type="entry name" value="WH_DNA-bd_sf"/>
</dbReference>
<organism evidence="6 7">
    <name type="scientific">Pendulispora albinea</name>
    <dbReference type="NCBI Taxonomy" id="2741071"/>
    <lineage>
        <taxon>Bacteria</taxon>
        <taxon>Pseudomonadati</taxon>
        <taxon>Myxococcota</taxon>
        <taxon>Myxococcia</taxon>
        <taxon>Myxococcales</taxon>
        <taxon>Sorangiineae</taxon>
        <taxon>Pendulisporaceae</taxon>
        <taxon>Pendulispora</taxon>
    </lineage>
</organism>
<evidence type="ECO:0000256" key="4">
    <source>
        <dbReference type="ARBA" id="ARBA00023163"/>
    </source>
</evidence>
<dbReference type="PANTHER" id="PTHR30537:SF79">
    <property type="entry name" value="TRANSCRIPTIONAL REGULATOR-RELATED"/>
    <property type="match status" value="1"/>
</dbReference>
<dbReference type="Proteomes" id="UP001370348">
    <property type="component" value="Chromosome"/>
</dbReference>
<dbReference type="InterPro" id="IPR036388">
    <property type="entry name" value="WH-like_DNA-bd_sf"/>
</dbReference>
<dbReference type="Gene3D" id="1.10.10.10">
    <property type="entry name" value="Winged helix-like DNA-binding domain superfamily/Winged helix DNA-binding domain"/>
    <property type="match status" value="1"/>
</dbReference>
<keyword evidence="4" id="KW-0804">Transcription</keyword>
<reference evidence="6 7" key="1">
    <citation type="submission" date="2021-12" db="EMBL/GenBank/DDBJ databases">
        <title>Discovery of the Pendulisporaceae a myxobacterial family with distinct sporulation behavior and unique specialized metabolism.</title>
        <authorList>
            <person name="Garcia R."/>
            <person name="Popoff A."/>
            <person name="Bader C.D."/>
            <person name="Loehr J."/>
            <person name="Walesch S."/>
            <person name="Walt C."/>
            <person name="Boldt J."/>
            <person name="Bunk B."/>
            <person name="Haeckl F.J.F.P.J."/>
            <person name="Gunesch A.P."/>
            <person name="Birkelbach J."/>
            <person name="Nuebel U."/>
            <person name="Pietschmann T."/>
            <person name="Bach T."/>
            <person name="Mueller R."/>
        </authorList>
    </citation>
    <scope>NUCLEOTIDE SEQUENCE [LARGE SCALE GENOMIC DNA]</scope>
    <source>
        <strain evidence="6 7">MSr11954</strain>
    </source>
</reference>
<evidence type="ECO:0000256" key="2">
    <source>
        <dbReference type="ARBA" id="ARBA00023015"/>
    </source>
</evidence>
<keyword evidence="7" id="KW-1185">Reference proteome</keyword>
<evidence type="ECO:0000256" key="3">
    <source>
        <dbReference type="ARBA" id="ARBA00023125"/>
    </source>
</evidence>
<sequence>MSKSHSTARALRLPPLNAARVFEACARLGSTVAAASELGVTHGAVSKQVALLEAWLEIPLFNRSGVRLAPTAAGARYAAALGRALELVDAATREVTDSASGPTRVVRVSTTASFATLWLLPRLERFHARHPDTEVWISETKALVSLGPEGSADVALRMGSGPWPGVRAESLMSDHLIPVCAPKLAARLRHPPDLARATLLHDQDPRAAWGHWLEAAALGRPVWAERGPRLPNSAALLQASADGQGVTLAYAKLAEPYRTKERLVQPFGPAVPLGPTYWLILPRRGTPTTHASRVFAAWVREEAKRSP</sequence>
<evidence type="ECO:0000256" key="1">
    <source>
        <dbReference type="ARBA" id="ARBA00009437"/>
    </source>
</evidence>
<gene>
    <name evidence="6" type="ORF">LZC94_21610</name>
</gene>
<dbReference type="Gene3D" id="3.40.190.10">
    <property type="entry name" value="Periplasmic binding protein-like II"/>
    <property type="match status" value="2"/>
</dbReference>
<dbReference type="Pfam" id="PF03466">
    <property type="entry name" value="LysR_substrate"/>
    <property type="match status" value="1"/>
</dbReference>
<dbReference type="InterPro" id="IPR058163">
    <property type="entry name" value="LysR-type_TF_proteobact-type"/>
</dbReference>
<name>A0ABZ2MBB2_9BACT</name>
<dbReference type="PROSITE" id="PS50931">
    <property type="entry name" value="HTH_LYSR"/>
    <property type="match status" value="1"/>
</dbReference>
<dbReference type="InterPro" id="IPR005119">
    <property type="entry name" value="LysR_subst-bd"/>
</dbReference>
<dbReference type="Pfam" id="PF00126">
    <property type="entry name" value="HTH_1"/>
    <property type="match status" value="1"/>
</dbReference>
<protein>
    <submittedName>
        <fullName evidence="6">LysR substrate-binding domain-containing protein</fullName>
    </submittedName>
</protein>
<evidence type="ECO:0000313" key="7">
    <source>
        <dbReference type="Proteomes" id="UP001370348"/>
    </source>
</evidence>
<dbReference type="PANTHER" id="PTHR30537">
    <property type="entry name" value="HTH-TYPE TRANSCRIPTIONAL REGULATOR"/>
    <property type="match status" value="1"/>
</dbReference>
<proteinExistence type="inferred from homology"/>
<dbReference type="SUPFAM" id="SSF53850">
    <property type="entry name" value="Periplasmic binding protein-like II"/>
    <property type="match status" value="1"/>
</dbReference>
<dbReference type="SUPFAM" id="SSF46785">
    <property type="entry name" value="Winged helix' DNA-binding domain"/>
    <property type="match status" value="1"/>
</dbReference>
<comment type="similarity">
    <text evidence="1">Belongs to the LysR transcriptional regulatory family.</text>
</comment>
<dbReference type="RefSeq" id="WP_394829405.1">
    <property type="nucleotide sequence ID" value="NZ_CP089984.1"/>
</dbReference>
<dbReference type="EMBL" id="CP089984">
    <property type="protein sequence ID" value="WXB19808.1"/>
    <property type="molecule type" value="Genomic_DNA"/>
</dbReference>
<dbReference type="InterPro" id="IPR000847">
    <property type="entry name" value="LysR_HTH_N"/>
</dbReference>
<feature type="domain" description="HTH lysR-type" evidence="5">
    <location>
        <begin position="14"/>
        <end position="71"/>
    </location>
</feature>
<evidence type="ECO:0000313" key="6">
    <source>
        <dbReference type="EMBL" id="WXB19808.1"/>
    </source>
</evidence>
<keyword evidence="2" id="KW-0805">Transcription regulation</keyword>
<dbReference type="CDD" id="cd08432">
    <property type="entry name" value="PBP2_GcdR_TrpI_HvrB_AmpR_like"/>
    <property type="match status" value="1"/>
</dbReference>
<accession>A0ABZ2MBB2</accession>